<accession>A0ABT0VI98</accession>
<feature type="domain" description="M23ase beta-sheet core" evidence="2">
    <location>
        <begin position="89"/>
        <end position="184"/>
    </location>
</feature>
<sequence>MLKKYFKLSLIVSVLTLIGFVSIATDKVLADDVNENETTKLTPSDIKEKFAKKGFKYSKKTGYLWPVKGDLYISSGQGTRNLAVAATNYHYGIDVVPLKSKSFYAMKAGKVIAVGSNDFSRNFWMAGNVIIIKQDDGKFEVYSEFKNGSQKVKLGQYVKQGKKLGTMGISGKTTGVHVHIGLTNRAWPGYGANGVSMATKKKKGWLMINKYLDFKRVHGQGVYSSAIVKNLLK</sequence>
<keyword evidence="1" id="KW-0732">Signal</keyword>
<feature type="chain" id="PRO_5045405507" evidence="1">
    <location>
        <begin position="25"/>
        <end position="233"/>
    </location>
</feature>
<name>A0ABT0VI98_9LACO</name>
<organism evidence="3 4">
    <name type="scientific">Periweissella beninensis</name>
    <dbReference type="NCBI Taxonomy" id="504936"/>
    <lineage>
        <taxon>Bacteria</taxon>
        <taxon>Bacillati</taxon>
        <taxon>Bacillota</taxon>
        <taxon>Bacilli</taxon>
        <taxon>Lactobacillales</taxon>
        <taxon>Lactobacillaceae</taxon>
        <taxon>Periweissella</taxon>
    </lineage>
</organism>
<comment type="caution">
    <text evidence="3">The sequence shown here is derived from an EMBL/GenBank/DDBJ whole genome shotgun (WGS) entry which is preliminary data.</text>
</comment>
<dbReference type="CDD" id="cd12797">
    <property type="entry name" value="M23_peptidase"/>
    <property type="match status" value="1"/>
</dbReference>
<evidence type="ECO:0000256" key="1">
    <source>
        <dbReference type="SAM" id="SignalP"/>
    </source>
</evidence>
<keyword evidence="4" id="KW-1185">Reference proteome</keyword>
<dbReference type="Pfam" id="PF01551">
    <property type="entry name" value="Peptidase_M23"/>
    <property type="match status" value="1"/>
</dbReference>
<dbReference type="Proteomes" id="UP001057481">
    <property type="component" value="Unassembled WGS sequence"/>
</dbReference>
<protein>
    <submittedName>
        <fullName evidence="3">M23 family metallopeptidase</fullName>
    </submittedName>
</protein>
<evidence type="ECO:0000259" key="2">
    <source>
        <dbReference type="Pfam" id="PF01551"/>
    </source>
</evidence>
<dbReference type="InterPro" id="IPR011055">
    <property type="entry name" value="Dup_hybrid_motif"/>
</dbReference>
<dbReference type="Gene3D" id="2.70.70.10">
    <property type="entry name" value="Glucose Permease (Domain IIA)"/>
    <property type="match status" value="1"/>
</dbReference>
<dbReference type="EMBL" id="JAGMVS010000065">
    <property type="protein sequence ID" value="MCM2437550.1"/>
    <property type="molecule type" value="Genomic_DNA"/>
</dbReference>
<reference evidence="3" key="1">
    <citation type="submission" date="2021-04" db="EMBL/GenBank/DDBJ databases">
        <title>Taxonomic assessment of Weissella genus.</title>
        <authorList>
            <person name="Fanelli F."/>
            <person name="Chieffi D."/>
            <person name="Dell'Aquila A."/>
            <person name="Gyu-Sung C."/>
            <person name="Franz C.M.A.P."/>
            <person name="Fusco V."/>
        </authorList>
    </citation>
    <scope>NUCLEOTIDE SEQUENCE</scope>
    <source>
        <strain evidence="3">LMG 25373</strain>
    </source>
</reference>
<dbReference type="InterPro" id="IPR050570">
    <property type="entry name" value="Cell_wall_metabolism_enzyme"/>
</dbReference>
<proteinExistence type="predicted"/>
<gene>
    <name evidence="3" type="ORF">KAK10_06470</name>
</gene>
<feature type="signal peptide" evidence="1">
    <location>
        <begin position="1"/>
        <end position="24"/>
    </location>
</feature>
<dbReference type="InterPro" id="IPR016047">
    <property type="entry name" value="M23ase_b-sheet_dom"/>
</dbReference>
<evidence type="ECO:0000313" key="4">
    <source>
        <dbReference type="Proteomes" id="UP001057481"/>
    </source>
</evidence>
<dbReference type="PANTHER" id="PTHR21666:SF270">
    <property type="entry name" value="MUREIN HYDROLASE ACTIVATOR ENVC"/>
    <property type="match status" value="1"/>
</dbReference>
<dbReference type="RefSeq" id="WP_205143657.1">
    <property type="nucleotide sequence ID" value="NZ_JAFBDN010000008.1"/>
</dbReference>
<dbReference type="SUPFAM" id="SSF51261">
    <property type="entry name" value="Duplicated hybrid motif"/>
    <property type="match status" value="1"/>
</dbReference>
<evidence type="ECO:0000313" key="3">
    <source>
        <dbReference type="EMBL" id="MCM2437550.1"/>
    </source>
</evidence>
<dbReference type="PANTHER" id="PTHR21666">
    <property type="entry name" value="PEPTIDASE-RELATED"/>
    <property type="match status" value="1"/>
</dbReference>